<evidence type="ECO:0000313" key="2">
    <source>
        <dbReference type="Proteomes" id="UP001501251"/>
    </source>
</evidence>
<sequence>MSVDTPPMLNAMEPVFFATPEEFRAWLEARHETEAELLVGFFKKGTSRPSMTWPESVEQALCFGWIDGVRRSVDAGSYSIRFTPRKARSTWSAVNIAKVAELTERGLMRPAGLLAFEQRTEDNSVIYSHEQAVESALEEEQERRFRAETTAWEWFQGQPPGYRRTALHWVTTAKRPETREKRLTRLIEDSAAGRRLGQFERRVVPGNTP</sequence>
<gene>
    <name evidence="1" type="ORF">GCM10022252_22250</name>
</gene>
<dbReference type="EMBL" id="BAABAQ010000003">
    <property type="protein sequence ID" value="GAA4187899.1"/>
    <property type="molecule type" value="Genomic_DNA"/>
</dbReference>
<dbReference type="Pfam" id="PF13376">
    <property type="entry name" value="OmdA"/>
    <property type="match status" value="1"/>
</dbReference>
<protein>
    <submittedName>
        <fullName evidence="1">YdeI/OmpD-associated family protein</fullName>
    </submittedName>
</protein>
<comment type="caution">
    <text evidence="1">The sequence shown here is derived from an EMBL/GenBank/DDBJ whole genome shotgun (WGS) entry which is preliminary data.</text>
</comment>
<proteinExistence type="predicted"/>
<name>A0ABP8AQ57_9ACTN</name>
<keyword evidence="2" id="KW-1185">Reference proteome</keyword>
<reference evidence="2" key="1">
    <citation type="journal article" date="2019" name="Int. J. Syst. Evol. Microbiol.">
        <title>The Global Catalogue of Microorganisms (GCM) 10K type strain sequencing project: providing services to taxonomists for standard genome sequencing and annotation.</title>
        <authorList>
            <consortium name="The Broad Institute Genomics Platform"/>
            <consortium name="The Broad Institute Genome Sequencing Center for Infectious Disease"/>
            <person name="Wu L."/>
            <person name="Ma J."/>
        </authorList>
    </citation>
    <scope>NUCLEOTIDE SEQUENCE [LARGE SCALE GENOMIC DNA]</scope>
    <source>
        <strain evidence="2">JCM 17388</strain>
    </source>
</reference>
<dbReference type="Proteomes" id="UP001501251">
    <property type="component" value="Unassembled WGS sequence"/>
</dbReference>
<accession>A0ABP8AQ57</accession>
<organism evidence="1 2">
    <name type="scientific">Streptosporangium oxazolinicum</name>
    <dbReference type="NCBI Taxonomy" id="909287"/>
    <lineage>
        <taxon>Bacteria</taxon>
        <taxon>Bacillati</taxon>
        <taxon>Actinomycetota</taxon>
        <taxon>Actinomycetes</taxon>
        <taxon>Streptosporangiales</taxon>
        <taxon>Streptosporangiaceae</taxon>
        <taxon>Streptosporangium</taxon>
    </lineage>
</organism>
<evidence type="ECO:0000313" key="1">
    <source>
        <dbReference type="EMBL" id="GAA4187899.1"/>
    </source>
</evidence>